<feature type="coiled-coil region" evidence="5">
    <location>
        <begin position="43"/>
        <end position="84"/>
    </location>
</feature>
<dbReference type="SUPFAM" id="SSF57850">
    <property type="entry name" value="RING/U-box"/>
    <property type="match status" value="1"/>
</dbReference>
<dbReference type="OrthoDB" id="3219336at2759"/>
<evidence type="ECO:0000256" key="6">
    <source>
        <dbReference type="SAM" id="MobiDB-lite"/>
    </source>
</evidence>
<evidence type="ECO:0000259" key="7">
    <source>
        <dbReference type="PROSITE" id="PS50089"/>
    </source>
</evidence>
<dbReference type="InterPro" id="IPR013083">
    <property type="entry name" value="Znf_RING/FYVE/PHD"/>
</dbReference>
<dbReference type="Pfam" id="PF13445">
    <property type="entry name" value="zf-RING_UBOX"/>
    <property type="match status" value="1"/>
</dbReference>
<keyword evidence="9" id="KW-1185">Reference proteome</keyword>
<dbReference type="GO" id="GO:0006513">
    <property type="term" value="P:protein monoubiquitination"/>
    <property type="evidence" value="ECO:0007669"/>
    <property type="project" value="InterPro"/>
</dbReference>
<dbReference type="GO" id="GO:0003697">
    <property type="term" value="F:single-stranded DNA binding"/>
    <property type="evidence" value="ECO:0007669"/>
    <property type="project" value="InterPro"/>
</dbReference>
<sequence>MAKGKSKPTPAPAGREVIEISSDDEGQPSVRPPLVPQQNASNIASLRKEVQRLKTDRDQYLQEAETLQYQLELNKQKIRSLEIQSGLDTDKIALSDSDLDDIISCNVCSNTMFVPYILPGCGHTFCQKCLTDWFDTTFRNFINAHPRYDANNPVVDQLLAYLQDPRVLQNPRMLEGIRQFIPAQPTPKYECPECRAPVTSKPIENFAMKSLSRMVASVKKETIPSTPQRPRAGGPWDGYFPSKH</sequence>
<keyword evidence="2 4" id="KW-0863">Zinc-finger</keyword>
<dbReference type="GO" id="GO:0006301">
    <property type="term" value="P:DNA damage tolerance"/>
    <property type="evidence" value="ECO:0007669"/>
    <property type="project" value="InterPro"/>
</dbReference>
<keyword evidence="3" id="KW-0862">Zinc</keyword>
<dbReference type="GO" id="GO:0008270">
    <property type="term" value="F:zinc ion binding"/>
    <property type="evidence" value="ECO:0007669"/>
    <property type="project" value="UniProtKB-KW"/>
</dbReference>
<dbReference type="InterPro" id="IPR027370">
    <property type="entry name" value="Znf-RING_euk"/>
</dbReference>
<evidence type="ECO:0000256" key="2">
    <source>
        <dbReference type="ARBA" id="ARBA00022771"/>
    </source>
</evidence>
<dbReference type="InterPro" id="IPR039577">
    <property type="entry name" value="Rad18"/>
</dbReference>
<feature type="region of interest" description="Disordered" evidence="6">
    <location>
        <begin position="1"/>
        <end position="41"/>
    </location>
</feature>
<dbReference type="SMART" id="SM00184">
    <property type="entry name" value="RING"/>
    <property type="match status" value="1"/>
</dbReference>
<name>A0A5C3KY23_COPMA</name>
<dbReference type="Proteomes" id="UP000307440">
    <property type="component" value="Unassembled WGS sequence"/>
</dbReference>
<proteinExistence type="predicted"/>
<keyword evidence="5" id="KW-0175">Coiled coil</keyword>
<accession>A0A5C3KY23</accession>
<dbReference type="PANTHER" id="PTHR14134:SF3">
    <property type="entry name" value="RING-CH-TYPE DOMAIN-CONTAINING PROTEIN"/>
    <property type="match status" value="1"/>
</dbReference>
<gene>
    <name evidence="8" type="ORF">FA15DRAFT_590254</name>
</gene>
<evidence type="ECO:0000313" key="9">
    <source>
        <dbReference type="Proteomes" id="UP000307440"/>
    </source>
</evidence>
<dbReference type="Gene3D" id="3.30.40.10">
    <property type="entry name" value="Zinc/RING finger domain, C3HC4 (zinc finger)"/>
    <property type="match status" value="1"/>
</dbReference>
<evidence type="ECO:0000256" key="1">
    <source>
        <dbReference type="ARBA" id="ARBA00022723"/>
    </source>
</evidence>
<dbReference type="STRING" id="230819.A0A5C3KY23"/>
<keyword evidence="1" id="KW-0479">Metal-binding</keyword>
<dbReference type="InterPro" id="IPR017907">
    <property type="entry name" value="Znf_RING_CS"/>
</dbReference>
<dbReference type="PANTHER" id="PTHR14134">
    <property type="entry name" value="E3 UBIQUITIN-PROTEIN LIGASE RAD18"/>
    <property type="match status" value="1"/>
</dbReference>
<evidence type="ECO:0000313" key="8">
    <source>
        <dbReference type="EMBL" id="TFK25549.1"/>
    </source>
</evidence>
<evidence type="ECO:0000256" key="3">
    <source>
        <dbReference type="ARBA" id="ARBA00022833"/>
    </source>
</evidence>
<evidence type="ECO:0000256" key="5">
    <source>
        <dbReference type="SAM" id="Coils"/>
    </source>
</evidence>
<dbReference type="PROSITE" id="PS00518">
    <property type="entry name" value="ZF_RING_1"/>
    <property type="match status" value="1"/>
</dbReference>
<feature type="region of interest" description="Disordered" evidence="6">
    <location>
        <begin position="220"/>
        <end position="244"/>
    </location>
</feature>
<protein>
    <recommendedName>
        <fullName evidence="7">RING-type domain-containing protein</fullName>
    </recommendedName>
</protein>
<dbReference type="InterPro" id="IPR001841">
    <property type="entry name" value="Znf_RING"/>
</dbReference>
<dbReference type="EMBL" id="ML210185">
    <property type="protein sequence ID" value="TFK25549.1"/>
    <property type="molecule type" value="Genomic_DNA"/>
</dbReference>
<dbReference type="AlphaFoldDB" id="A0A5C3KY23"/>
<organism evidence="8 9">
    <name type="scientific">Coprinopsis marcescibilis</name>
    <name type="common">Agaric fungus</name>
    <name type="synonym">Psathyrella marcescibilis</name>
    <dbReference type="NCBI Taxonomy" id="230819"/>
    <lineage>
        <taxon>Eukaryota</taxon>
        <taxon>Fungi</taxon>
        <taxon>Dikarya</taxon>
        <taxon>Basidiomycota</taxon>
        <taxon>Agaricomycotina</taxon>
        <taxon>Agaricomycetes</taxon>
        <taxon>Agaricomycetidae</taxon>
        <taxon>Agaricales</taxon>
        <taxon>Agaricineae</taxon>
        <taxon>Psathyrellaceae</taxon>
        <taxon>Coprinopsis</taxon>
    </lineage>
</organism>
<evidence type="ECO:0000256" key="4">
    <source>
        <dbReference type="PROSITE-ProRule" id="PRU00175"/>
    </source>
</evidence>
<dbReference type="GO" id="GO:0061630">
    <property type="term" value="F:ubiquitin protein ligase activity"/>
    <property type="evidence" value="ECO:0007669"/>
    <property type="project" value="InterPro"/>
</dbReference>
<dbReference type="PROSITE" id="PS50089">
    <property type="entry name" value="ZF_RING_2"/>
    <property type="match status" value="1"/>
</dbReference>
<feature type="domain" description="RING-type" evidence="7">
    <location>
        <begin position="105"/>
        <end position="195"/>
    </location>
</feature>
<reference evidence="8 9" key="1">
    <citation type="journal article" date="2019" name="Nat. Ecol. Evol.">
        <title>Megaphylogeny resolves global patterns of mushroom evolution.</title>
        <authorList>
            <person name="Varga T."/>
            <person name="Krizsan K."/>
            <person name="Foldi C."/>
            <person name="Dima B."/>
            <person name="Sanchez-Garcia M."/>
            <person name="Sanchez-Ramirez S."/>
            <person name="Szollosi G.J."/>
            <person name="Szarkandi J.G."/>
            <person name="Papp V."/>
            <person name="Albert L."/>
            <person name="Andreopoulos W."/>
            <person name="Angelini C."/>
            <person name="Antonin V."/>
            <person name="Barry K.W."/>
            <person name="Bougher N.L."/>
            <person name="Buchanan P."/>
            <person name="Buyck B."/>
            <person name="Bense V."/>
            <person name="Catcheside P."/>
            <person name="Chovatia M."/>
            <person name="Cooper J."/>
            <person name="Damon W."/>
            <person name="Desjardin D."/>
            <person name="Finy P."/>
            <person name="Geml J."/>
            <person name="Haridas S."/>
            <person name="Hughes K."/>
            <person name="Justo A."/>
            <person name="Karasinski D."/>
            <person name="Kautmanova I."/>
            <person name="Kiss B."/>
            <person name="Kocsube S."/>
            <person name="Kotiranta H."/>
            <person name="LaButti K.M."/>
            <person name="Lechner B.E."/>
            <person name="Liimatainen K."/>
            <person name="Lipzen A."/>
            <person name="Lukacs Z."/>
            <person name="Mihaltcheva S."/>
            <person name="Morgado L.N."/>
            <person name="Niskanen T."/>
            <person name="Noordeloos M.E."/>
            <person name="Ohm R.A."/>
            <person name="Ortiz-Santana B."/>
            <person name="Ovrebo C."/>
            <person name="Racz N."/>
            <person name="Riley R."/>
            <person name="Savchenko A."/>
            <person name="Shiryaev A."/>
            <person name="Soop K."/>
            <person name="Spirin V."/>
            <person name="Szebenyi C."/>
            <person name="Tomsovsky M."/>
            <person name="Tulloss R.E."/>
            <person name="Uehling J."/>
            <person name="Grigoriev I.V."/>
            <person name="Vagvolgyi C."/>
            <person name="Papp T."/>
            <person name="Martin F.M."/>
            <person name="Miettinen O."/>
            <person name="Hibbett D.S."/>
            <person name="Nagy L.G."/>
        </authorList>
    </citation>
    <scope>NUCLEOTIDE SEQUENCE [LARGE SCALE GENOMIC DNA]</scope>
    <source>
        <strain evidence="8 9">CBS 121175</strain>
    </source>
</reference>